<sequence length="87" mass="9545">MDNLVVNRICMLLVGLIFRLMSPILGGGKPDCMVPGIVNSDGIGKAYILDEANGDGFVVSVRLQPFHIDALKKLFYEDMEMITSSKL</sequence>
<accession>I3S5E6</accession>
<evidence type="ECO:0000313" key="2">
    <source>
        <dbReference type="EMBL" id="AFK35488.1"/>
    </source>
</evidence>
<evidence type="ECO:0000256" key="1">
    <source>
        <dbReference type="SAM" id="SignalP"/>
    </source>
</evidence>
<name>I3S5E6_MEDTR</name>
<dbReference type="EMBL" id="BT135693">
    <property type="protein sequence ID" value="AFK35488.1"/>
    <property type="molecule type" value="mRNA"/>
</dbReference>
<dbReference type="ExpressionAtlas" id="I3S5E6">
    <property type="expression patterns" value="differential"/>
</dbReference>
<protein>
    <recommendedName>
        <fullName evidence="3">Shikimate O-hydroxycinnamoyltransferase</fullName>
    </recommendedName>
</protein>
<evidence type="ECO:0008006" key="3">
    <source>
        <dbReference type="Google" id="ProtNLM"/>
    </source>
</evidence>
<dbReference type="InterPro" id="IPR023213">
    <property type="entry name" value="CAT-like_dom_sf"/>
</dbReference>
<reference evidence="2" key="1">
    <citation type="submission" date="2012-05" db="EMBL/GenBank/DDBJ databases">
        <authorList>
            <person name="Krishnakumar V."/>
            <person name="Cheung F."/>
            <person name="Xiao Y."/>
            <person name="Chan A."/>
            <person name="Moskal W.A."/>
            <person name="Town C.D."/>
        </authorList>
    </citation>
    <scope>NUCLEOTIDE SEQUENCE</scope>
</reference>
<feature type="chain" id="PRO_5003679249" description="Shikimate O-hydroxycinnamoyltransferase" evidence="1">
    <location>
        <begin position="27"/>
        <end position="87"/>
    </location>
</feature>
<keyword evidence="1" id="KW-0732">Signal</keyword>
<organism evidence="2">
    <name type="scientific">Medicago truncatula</name>
    <name type="common">Barrel medic</name>
    <name type="synonym">Medicago tribuloides</name>
    <dbReference type="NCBI Taxonomy" id="3880"/>
    <lineage>
        <taxon>Eukaryota</taxon>
        <taxon>Viridiplantae</taxon>
        <taxon>Streptophyta</taxon>
        <taxon>Embryophyta</taxon>
        <taxon>Tracheophyta</taxon>
        <taxon>Spermatophyta</taxon>
        <taxon>Magnoliopsida</taxon>
        <taxon>eudicotyledons</taxon>
        <taxon>Gunneridae</taxon>
        <taxon>Pentapetalae</taxon>
        <taxon>rosids</taxon>
        <taxon>fabids</taxon>
        <taxon>Fabales</taxon>
        <taxon>Fabaceae</taxon>
        <taxon>Papilionoideae</taxon>
        <taxon>50 kb inversion clade</taxon>
        <taxon>NPAAA clade</taxon>
        <taxon>Hologalegina</taxon>
        <taxon>IRL clade</taxon>
        <taxon>Trifolieae</taxon>
        <taxon>Medicago</taxon>
    </lineage>
</organism>
<proteinExistence type="evidence at transcript level"/>
<dbReference type="Gene3D" id="3.30.559.10">
    <property type="entry name" value="Chloramphenicol acetyltransferase-like domain"/>
    <property type="match status" value="1"/>
</dbReference>
<feature type="signal peptide" evidence="1">
    <location>
        <begin position="1"/>
        <end position="26"/>
    </location>
</feature>
<dbReference type="AlphaFoldDB" id="I3S5E6"/>